<feature type="domain" description="Type 4 fimbrial biogenesis protein PilX N-terminal" evidence="1">
    <location>
        <begin position="11"/>
        <end position="59"/>
    </location>
</feature>
<dbReference type="InterPro" id="IPR025746">
    <property type="entry name" value="PilX_N_dom"/>
</dbReference>
<protein>
    <submittedName>
        <fullName evidence="2">Type IV pilus assembly protein PilX</fullName>
    </submittedName>
</protein>
<accession>A0A330M154</accession>
<dbReference type="Proteomes" id="UP000250123">
    <property type="component" value="Chromosome SHEWBE"/>
</dbReference>
<evidence type="ECO:0000259" key="1">
    <source>
        <dbReference type="Pfam" id="PF14341"/>
    </source>
</evidence>
<organism evidence="2 3">
    <name type="scientific">Shewanella benthica</name>
    <dbReference type="NCBI Taxonomy" id="43661"/>
    <lineage>
        <taxon>Bacteria</taxon>
        <taxon>Pseudomonadati</taxon>
        <taxon>Pseudomonadota</taxon>
        <taxon>Gammaproteobacteria</taxon>
        <taxon>Alteromonadales</taxon>
        <taxon>Shewanellaceae</taxon>
        <taxon>Shewanella</taxon>
    </lineage>
</organism>
<proteinExistence type="predicted"/>
<name>A0A330M154_9GAMM</name>
<gene>
    <name evidence="2" type="ORF">SHEWBE_1702</name>
</gene>
<dbReference type="Pfam" id="PF14341">
    <property type="entry name" value="PilX_N"/>
    <property type="match status" value="1"/>
</dbReference>
<sequence>MKMKMKMKKQKGIVLFFSLIILLIMTVIGMALAINSNQSIRMAGAGSERVEAMAAAHGALDSVIDANKGVVLASLPVGDTAAGTMLGVTSTITPLQLSDVGCQRNSKASSANLISCRRSEITSIAAFGRNNLGRLTIVVGVEQEVLTGSAGG</sequence>
<evidence type="ECO:0000313" key="3">
    <source>
        <dbReference type="Proteomes" id="UP000250123"/>
    </source>
</evidence>
<evidence type="ECO:0000313" key="2">
    <source>
        <dbReference type="EMBL" id="SQH75668.1"/>
    </source>
</evidence>
<dbReference type="EMBL" id="LS483452">
    <property type="protein sequence ID" value="SQH75668.1"/>
    <property type="molecule type" value="Genomic_DNA"/>
</dbReference>
<reference evidence="3" key="1">
    <citation type="submission" date="2018-06" db="EMBL/GenBank/DDBJ databases">
        <authorList>
            <person name="Cea G.-C."/>
            <person name="William W."/>
        </authorList>
    </citation>
    <scope>NUCLEOTIDE SEQUENCE [LARGE SCALE GENOMIC DNA]</scope>
    <source>
        <strain evidence="3">DB21MT-2</strain>
    </source>
</reference>
<dbReference type="KEGG" id="sbk:SHEWBE_1702"/>
<dbReference type="AlphaFoldDB" id="A0A330M154"/>